<dbReference type="PANTHER" id="PTHR32071:SF119">
    <property type="entry name" value="SIGMA L-DEPENDENT TRANSCRIPTIONAL REGULATOR YPLP-RELATED"/>
    <property type="match status" value="1"/>
</dbReference>
<dbReference type="PANTHER" id="PTHR32071">
    <property type="entry name" value="TRANSCRIPTIONAL REGULATORY PROTEIN"/>
    <property type="match status" value="1"/>
</dbReference>
<dbReference type="CDD" id="cd00009">
    <property type="entry name" value="AAA"/>
    <property type="match status" value="1"/>
</dbReference>
<keyword evidence="3" id="KW-0067">ATP-binding</keyword>
<dbReference type="PROSITE" id="PS00676">
    <property type="entry name" value="SIGMA54_INTERACT_2"/>
    <property type="match status" value="1"/>
</dbReference>
<feature type="domain" description="Response regulatory" evidence="10">
    <location>
        <begin position="11"/>
        <end position="125"/>
    </location>
</feature>
<dbReference type="Gene3D" id="1.10.8.60">
    <property type="match status" value="1"/>
</dbReference>
<dbReference type="SUPFAM" id="SSF52540">
    <property type="entry name" value="P-loop containing nucleoside triphosphate hydrolases"/>
    <property type="match status" value="1"/>
</dbReference>
<evidence type="ECO:0000259" key="10">
    <source>
        <dbReference type="PROSITE" id="PS50110"/>
    </source>
</evidence>
<dbReference type="PROSITE" id="PS50045">
    <property type="entry name" value="SIGMA54_INTERACT_4"/>
    <property type="match status" value="1"/>
</dbReference>
<evidence type="ECO:0000256" key="3">
    <source>
        <dbReference type="ARBA" id="ARBA00022840"/>
    </source>
</evidence>
<dbReference type="InterPro" id="IPR002197">
    <property type="entry name" value="HTH_Fis"/>
</dbReference>
<keyword evidence="7" id="KW-0804">Transcription</keyword>
<dbReference type="InterPro" id="IPR003593">
    <property type="entry name" value="AAA+_ATPase"/>
</dbReference>
<proteinExistence type="predicted"/>
<dbReference type="InterPro" id="IPR058031">
    <property type="entry name" value="AAA_lid_NorR"/>
</dbReference>
<feature type="modified residue" description="4-aspartylphosphate" evidence="8">
    <location>
        <position position="60"/>
    </location>
</feature>
<dbReference type="SMART" id="SM00448">
    <property type="entry name" value="REC"/>
    <property type="match status" value="1"/>
</dbReference>
<dbReference type="InterPro" id="IPR011006">
    <property type="entry name" value="CheY-like_superfamily"/>
</dbReference>
<reference evidence="11" key="1">
    <citation type="submission" date="2020-01" db="EMBL/GenBank/DDBJ databases">
        <authorList>
            <person name="Meier V. D."/>
            <person name="Meier V D."/>
        </authorList>
    </citation>
    <scope>NUCLEOTIDE SEQUENCE</scope>
    <source>
        <strain evidence="11">HLG_WM_MAG_07</strain>
    </source>
</reference>
<evidence type="ECO:0000256" key="8">
    <source>
        <dbReference type="PROSITE-ProRule" id="PRU00169"/>
    </source>
</evidence>
<evidence type="ECO:0000259" key="9">
    <source>
        <dbReference type="PROSITE" id="PS50045"/>
    </source>
</evidence>
<evidence type="ECO:0000256" key="5">
    <source>
        <dbReference type="ARBA" id="ARBA00023015"/>
    </source>
</evidence>
<dbReference type="InterPro" id="IPR025944">
    <property type="entry name" value="Sigma_54_int_dom_CS"/>
</dbReference>
<evidence type="ECO:0000256" key="4">
    <source>
        <dbReference type="ARBA" id="ARBA00023012"/>
    </source>
</evidence>
<evidence type="ECO:0000256" key="1">
    <source>
        <dbReference type="ARBA" id="ARBA00022553"/>
    </source>
</evidence>
<dbReference type="SMART" id="SM00382">
    <property type="entry name" value="AAA"/>
    <property type="match status" value="1"/>
</dbReference>
<dbReference type="Pfam" id="PF00158">
    <property type="entry name" value="Sigma54_activat"/>
    <property type="match status" value="1"/>
</dbReference>
<dbReference type="PRINTS" id="PR01590">
    <property type="entry name" value="HTHFIS"/>
</dbReference>
<dbReference type="Gene3D" id="1.10.10.60">
    <property type="entry name" value="Homeodomain-like"/>
    <property type="match status" value="1"/>
</dbReference>
<dbReference type="SUPFAM" id="SSF46689">
    <property type="entry name" value="Homeodomain-like"/>
    <property type="match status" value="1"/>
</dbReference>
<accession>A0A6S6TIU0</accession>
<dbReference type="InterPro" id="IPR009057">
    <property type="entry name" value="Homeodomain-like_sf"/>
</dbReference>
<evidence type="ECO:0000256" key="7">
    <source>
        <dbReference type="ARBA" id="ARBA00023163"/>
    </source>
</evidence>
<evidence type="ECO:0000313" key="11">
    <source>
        <dbReference type="EMBL" id="CAA6822941.1"/>
    </source>
</evidence>
<organism evidence="11">
    <name type="scientific">uncultured Thiotrichaceae bacterium</name>
    <dbReference type="NCBI Taxonomy" id="298394"/>
    <lineage>
        <taxon>Bacteria</taxon>
        <taxon>Pseudomonadati</taxon>
        <taxon>Pseudomonadota</taxon>
        <taxon>Gammaproteobacteria</taxon>
        <taxon>Thiotrichales</taxon>
        <taxon>Thiotrichaceae</taxon>
        <taxon>environmental samples</taxon>
    </lineage>
</organism>
<dbReference type="InterPro" id="IPR025943">
    <property type="entry name" value="Sigma_54_int_dom_ATP-bd_2"/>
</dbReference>
<dbReference type="PROSITE" id="PS50110">
    <property type="entry name" value="RESPONSE_REGULATORY"/>
    <property type="match status" value="1"/>
</dbReference>
<dbReference type="PROSITE" id="PS00675">
    <property type="entry name" value="SIGMA54_INTERACT_1"/>
    <property type="match status" value="1"/>
</dbReference>
<dbReference type="GO" id="GO:0006355">
    <property type="term" value="P:regulation of DNA-templated transcription"/>
    <property type="evidence" value="ECO:0007669"/>
    <property type="project" value="InterPro"/>
</dbReference>
<dbReference type="InterPro" id="IPR027417">
    <property type="entry name" value="P-loop_NTPase"/>
</dbReference>
<gene>
    <name evidence="11" type="ORF">HELGO_WM6575</name>
</gene>
<keyword evidence="6" id="KW-0238">DNA-binding</keyword>
<keyword evidence="4" id="KW-0902">Two-component regulatory system</keyword>
<dbReference type="EMBL" id="CACVAY010000112">
    <property type="protein sequence ID" value="CAA6822941.1"/>
    <property type="molecule type" value="Genomic_DNA"/>
</dbReference>
<keyword evidence="1 8" id="KW-0597">Phosphoprotein</keyword>
<dbReference type="InterPro" id="IPR002078">
    <property type="entry name" value="Sigma_54_int"/>
</dbReference>
<dbReference type="Gene3D" id="3.40.50.2300">
    <property type="match status" value="1"/>
</dbReference>
<evidence type="ECO:0000256" key="2">
    <source>
        <dbReference type="ARBA" id="ARBA00022741"/>
    </source>
</evidence>
<dbReference type="Pfam" id="PF25601">
    <property type="entry name" value="AAA_lid_14"/>
    <property type="match status" value="1"/>
</dbReference>
<dbReference type="Gene3D" id="3.40.50.300">
    <property type="entry name" value="P-loop containing nucleotide triphosphate hydrolases"/>
    <property type="match status" value="1"/>
</dbReference>
<sequence length="460" mass="51532">MMDMNTSGQANILLIDDEPIALSNMQHILEKSGYQVAACKDGESGLNELQRQSFDLVLTDLKMPGIDGMDVLAHIRENLPDVPVIMITGHASLDSAVEAMKLGAYHYISKPFRLNEMREMIKGALELRRVKVENQELKEKISSLSDQTTIITQDIAMQRVLETARKIAATDTSVIIHGESGTGKELMARFLHDNSTRIDKPFVAFNCGALHEEIAASELFGHEKGAFTGATSRKLGLFEAAEGGTLFLDEVAEMPLLMQVKLLRVLQERELMRVGSTVPVPINVRVVAASNRDLKQAVDEGEMRNDLYFRLNVVTLTLPPLRDRREDIPFLAYYFLRKFSTLMKLDVLEISTEAMKRLVEYNYPGNIRELSNFIERGVVLSQSEVLDIEHLPQSLGSLTVRVFAPEKAATPATLEDQQKEHILNVLEMTDGNRTEAAKMLGIDRVSLWRKLKKLGIDGNR</sequence>
<dbReference type="Pfam" id="PF02954">
    <property type="entry name" value="HTH_8"/>
    <property type="match status" value="1"/>
</dbReference>
<evidence type="ECO:0000256" key="6">
    <source>
        <dbReference type="ARBA" id="ARBA00023125"/>
    </source>
</evidence>
<dbReference type="GO" id="GO:0000160">
    <property type="term" value="P:phosphorelay signal transduction system"/>
    <property type="evidence" value="ECO:0007669"/>
    <property type="project" value="UniProtKB-KW"/>
</dbReference>
<dbReference type="FunFam" id="3.40.50.300:FF:000006">
    <property type="entry name" value="DNA-binding transcriptional regulator NtrC"/>
    <property type="match status" value="1"/>
</dbReference>
<dbReference type="GO" id="GO:0005524">
    <property type="term" value="F:ATP binding"/>
    <property type="evidence" value="ECO:0007669"/>
    <property type="project" value="UniProtKB-KW"/>
</dbReference>
<dbReference type="Pfam" id="PF00072">
    <property type="entry name" value="Response_reg"/>
    <property type="match status" value="1"/>
</dbReference>
<dbReference type="SUPFAM" id="SSF52172">
    <property type="entry name" value="CheY-like"/>
    <property type="match status" value="1"/>
</dbReference>
<name>A0A6S6TIU0_9GAMM</name>
<keyword evidence="5" id="KW-0805">Transcription regulation</keyword>
<keyword evidence="2" id="KW-0547">Nucleotide-binding</keyword>
<dbReference type="AlphaFoldDB" id="A0A6S6TIU0"/>
<feature type="domain" description="Sigma-54 factor interaction" evidence="9">
    <location>
        <begin position="150"/>
        <end position="379"/>
    </location>
</feature>
<dbReference type="FunFam" id="3.40.50.2300:FF:000018">
    <property type="entry name" value="DNA-binding transcriptional regulator NtrC"/>
    <property type="match status" value="1"/>
</dbReference>
<dbReference type="InterPro" id="IPR025662">
    <property type="entry name" value="Sigma_54_int_dom_ATP-bd_1"/>
</dbReference>
<protein>
    <submittedName>
        <fullName evidence="11">Response regulator of zinc sigma-54-dependent two-component system</fullName>
    </submittedName>
</protein>
<dbReference type="PROSITE" id="PS00688">
    <property type="entry name" value="SIGMA54_INTERACT_3"/>
    <property type="match status" value="1"/>
</dbReference>
<dbReference type="GO" id="GO:0043565">
    <property type="term" value="F:sequence-specific DNA binding"/>
    <property type="evidence" value="ECO:0007669"/>
    <property type="project" value="InterPro"/>
</dbReference>
<dbReference type="InterPro" id="IPR001789">
    <property type="entry name" value="Sig_transdc_resp-reg_receiver"/>
</dbReference>